<dbReference type="Proteomes" id="UP000228934">
    <property type="component" value="Unassembled WGS sequence"/>
</dbReference>
<dbReference type="EMBL" id="KZ369041">
    <property type="protein sequence ID" value="PIO10631.1"/>
    <property type="molecule type" value="Genomic_DNA"/>
</dbReference>
<keyword evidence="3" id="KW-1185">Reference proteome</keyword>
<sequence length="197" mass="22777">MLEMVDILKKADYDGKYGPYPNPNIRKAKIMAKVVKSLHRNFGVQRLKDQLRKRWSDLKLREPEQYRKIRRVLQKRGPHRCSSVYYRGVSICEACTKQGRKDSEDTPHPRRPQTPHLGKKGKYPPTEAEQEEEEDVVEIDTTTGDRDVVDPDPFTSESSQILIGEIMGCNLELENLKKKINDVIQKNNNIIHVLGLI</sequence>
<feature type="compositionally biased region" description="Acidic residues" evidence="1">
    <location>
        <begin position="128"/>
        <end position="138"/>
    </location>
</feature>
<organism evidence="2 3">
    <name type="scientific">Aquarana catesbeiana</name>
    <name type="common">American bullfrog</name>
    <name type="synonym">Rana catesbeiana</name>
    <dbReference type="NCBI Taxonomy" id="8400"/>
    <lineage>
        <taxon>Eukaryota</taxon>
        <taxon>Metazoa</taxon>
        <taxon>Chordata</taxon>
        <taxon>Craniata</taxon>
        <taxon>Vertebrata</taxon>
        <taxon>Euteleostomi</taxon>
        <taxon>Amphibia</taxon>
        <taxon>Batrachia</taxon>
        <taxon>Anura</taxon>
        <taxon>Neobatrachia</taxon>
        <taxon>Ranoidea</taxon>
        <taxon>Ranidae</taxon>
        <taxon>Aquarana</taxon>
    </lineage>
</organism>
<proteinExistence type="predicted"/>
<feature type="region of interest" description="Disordered" evidence="1">
    <location>
        <begin position="98"/>
        <end position="155"/>
    </location>
</feature>
<protein>
    <submittedName>
        <fullName evidence="2">Uncharacterized protein</fullName>
    </submittedName>
</protein>
<gene>
    <name evidence="2" type="ORF">AB205_0031450</name>
</gene>
<feature type="compositionally biased region" description="Basic and acidic residues" evidence="1">
    <location>
        <begin position="99"/>
        <end position="108"/>
    </location>
</feature>
<accession>A0A2G9Q637</accession>
<feature type="compositionally biased region" description="Basic residues" evidence="1">
    <location>
        <begin position="109"/>
        <end position="122"/>
    </location>
</feature>
<evidence type="ECO:0000313" key="2">
    <source>
        <dbReference type="EMBL" id="PIO10631.1"/>
    </source>
</evidence>
<evidence type="ECO:0000313" key="3">
    <source>
        <dbReference type="Proteomes" id="UP000228934"/>
    </source>
</evidence>
<dbReference type="AlphaFoldDB" id="A0A2G9Q637"/>
<evidence type="ECO:0000256" key="1">
    <source>
        <dbReference type="SAM" id="MobiDB-lite"/>
    </source>
</evidence>
<name>A0A2G9Q637_AQUCT</name>
<reference evidence="3" key="1">
    <citation type="journal article" date="2017" name="Nat. Commun.">
        <title>The North American bullfrog draft genome provides insight into hormonal regulation of long noncoding RNA.</title>
        <authorList>
            <person name="Hammond S.A."/>
            <person name="Warren R.L."/>
            <person name="Vandervalk B.P."/>
            <person name="Kucuk E."/>
            <person name="Khan H."/>
            <person name="Gibb E.A."/>
            <person name="Pandoh P."/>
            <person name="Kirk H."/>
            <person name="Zhao Y."/>
            <person name="Jones M."/>
            <person name="Mungall A.J."/>
            <person name="Coope R."/>
            <person name="Pleasance S."/>
            <person name="Moore R.A."/>
            <person name="Holt R.A."/>
            <person name="Round J.M."/>
            <person name="Ohora S."/>
            <person name="Walle B.V."/>
            <person name="Veldhoen N."/>
            <person name="Helbing C.C."/>
            <person name="Birol I."/>
        </authorList>
    </citation>
    <scope>NUCLEOTIDE SEQUENCE [LARGE SCALE GENOMIC DNA]</scope>
</reference>